<keyword evidence="5 7" id="KW-0482">Metalloprotease</keyword>
<dbReference type="InterPro" id="IPR001506">
    <property type="entry name" value="Peptidase_M12A"/>
</dbReference>
<feature type="region of interest" description="Disordered" evidence="8">
    <location>
        <begin position="243"/>
        <end position="301"/>
    </location>
</feature>
<dbReference type="PANTHER" id="PTHR10127:SF780">
    <property type="entry name" value="METALLOENDOPEPTIDASE"/>
    <property type="match status" value="1"/>
</dbReference>
<evidence type="ECO:0000256" key="7">
    <source>
        <dbReference type="RuleBase" id="RU361183"/>
    </source>
</evidence>
<organism evidence="10 11">
    <name type="scientific">Anolis carolinensis</name>
    <name type="common">Green anole</name>
    <name type="synonym">American chameleon</name>
    <dbReference type="NCBI Taxonomy" id="28377"/>
    <lineage>
        <taxon>Eukaryota</taxon>
        <taxon>Metazoa</taxon>
        <taxon>Chordata</taxon>
        <taxon>Craniata</taxon>
        <taxon>Vertebrata</taxon>
        <taxon>Euteleostomi</taxon>
        <taxon>Lepidosauria</taxon>
        <taxon>Squamata</taxon>
        <taxon>Bifurcata</taxon>
        <taxon>Unidentata</taxon>
        <taxon>Episquamata</taxon>
        <taxon>Toxicofera</taxon>
        <taxon>Iguania</taxon>
        <taxon>Dactyloidae</taxon>
        <taxon>Anolis</taxon>
    </lineage>
</organism>
<comment type="cofactor">
    <cofactor evidence="7">
        <name>Zn(2+)</name>
        <dbReference type="ChEBI" id="CHEBI:29105"/>
    </cofactor>
    <text evidence="7">Binds 1 zinc ion per subunit.</text>
</comment>
<feature type="compositionally biased region" description="Basic and acidic residues" evidence="8">
    <location>
        <begin position="468"/>
        <end position="478"/>
    </location>
</feature>
<dbReference type="PRINTS" id="PR00480">
    <property type="entry name" value="ASTACIN"/>
</dbReference>
<proteinExistence type="predicted"/>
<evidence type="ECO:0000256" key="3">
    <source>
        <dbReference type="ARBA" id="ARBA00022801"/>
    </source>
</evidence>
<protein>
    <recommendedName>
        <fullName evidence="7">Metalloendopeptidase</fullName>
        <ecNumber evidence="7">3.4.24.-</ecNumber>
    </recommendedName>
</protein>
<accession>A0A803TZZ2</accession>
<evidence type="ECO:0000256" key="2">
    <source>
        <dbReference type="ARBA" id="ARBA00022723"/>
    </source>
</evidence>
<dbReference type="GO" id="GO:0046872">
    <property type="term" value="F:metal ion binding"/>
    <property type="evidence" value="ECO:0007669"/>
    <property type="project" value="UniProtKB-KW"/>
</dbReference>
<keyword evidence="2 7" id="KW-0479">Metal-binding</keyword>
<feature type="compositionally biased region" description="Basic and acidic residues" evidence="8">
    <location>
        <begin position="196"/>
        <end position="218"/>
    </location>
</feature>
<evidence type="ECO:0000259" key="9">
    <source>
        <dbReference type="PROSITE" id="PS51864"/>
    </source>
</evidence>
<evidence type="ECO:0000256" key="4">
    <source>
        <dbReference type="ARBA" id="ARBA00022833"/>
    </source>
</evidence>
<sequence>MLGDYDYSSVMHYGRTAFSMTGLPTIIPLSRHDNVFLGQRWNLSRSDIARVNKLYRCSQAAAQAETSTWRAFKKKMMDFVPRETQPCANESQVETSTAWNHCIKASDGVTMSSSRTVDEGITSPEAQTRTGWPSGAEEPKERMESSETSSQAEEGRGFLGPTAETPCKNLSKEMEAPNVVSTSQKTSLQNPTSSTKELRRSSPSDKEIYLPEEQRPALEEEGSPRPTEIYGFSVVINQPNEAFYQTTSISASERSPPPPKTNPKELRRSSPSDKEIYLPEEQRPTLEEEGSPRPTEIYGFSVAINQPNDVFYQTISISGSERSPPPPKTNPKELRRSSPSDKEIYLPEEQRPTLEEEGSPRPTEIYGFSVVINQPNETFYQTISISGSERSPPLLKTKAATASYRLLSPKNSTSSVLRFGEEETMGPEAGSPGSSDTVPGNVGKEVEGLQNKEHSTTMHVPSNPNGKDYGENKLEHDAFPSQEDLLPGSVEVPNAHLGWTGSGSPSRSWSGVTKQPKERTVSKSQPREREPFSYPPAHQRRKEQKKWEMFSRKTSPESFTGIGSEEHTPTQIDVWEMGSLAMENPWATGPAEMPDLPGTVGHRTRALWSQQGPTKGYASSVLAMEQASSMAVQEKWEPDFQTASIMSTERQTMGQKVGGELGTGSPVETKTHGRATLWRLFSLEPFSSQMPIQPGKQPVGTQRQPLSIETAIPGGGKAQVQTRNPNTVALKLLCGAKVFGALSPTKPSTRRVSPDMGHKLGVTGGEHPGLETKERGSTLKGRSPSTGGISTPLSWVSQSNIDGNGTGNYVDFGKEETSSTVPHKGTLQKMPPTMNVHVPRVSSILVHSKRPQSSSISWRTATDTEGPSPQSLEEATKSQVASHPHEMISAELVKATEEMVLHKMNWVGTFAQEARNGQSGTWSLTLGVATPALSSISIAEETQLLSTSVEPPKPKNFGETSIGSHPTKESLSSEGKVLVPSTEMVFVTRLPNATHLETWKSLTMASVGIKRWREMATEEADDSRATLTASDMMSSAEASRQGSHEERIAVDTSPQLHQNGMAPWSTSGQVASHHHEMISAEPVKATEETVLHKLKWVGTFAQEARNGQSGAWSPTLGVRTPALPPVSIASRAILTASNMMSSAEASRQGSREEHIAVETSPQLHQSGMALWSTSGQVASHPHEMISAEPVNATEEMVLHKMNGVSTFAQEARNGQSDAWSPTLGVATTALPPVSIVEETQLLGTSVKPPKPKNFGETSIGSHPTKENLSSAGKALALGIVMVSVTRKRPQISSISWRTATDTEKPSPRSLEATPALPPVSIASRATLTASDMMSSAEASREGSHEEHIAVETSPQLHQSWSTSGPKITKGLREEKGKDHVQKSGVSISEDTTIAGATNIGNRPPSPLTYPSSVGDEEEPSTIHGETRSMPSSSGTYSHLGASMSSHPEAKYFLHAENNLGAETMETTVPFKESSEVSGSTSKVDASPGISDIYSQTLGPADYTRSEFSMVDITQSQEAHDLKEFPLTEGRRVQNFSAESFDQTAETRFAVKPNKMLRNDLKQIMDLDNHVAKRSLLRTMGSNPGHNTPRKLKLKAIFPKKRVLRKLVAAPTRITHHSFAPRRFKAHLRAKKDGIFLQKT</sequence>
<dbReference type="Ensembl" id="ENSACAT00000050744.1">
    <property type="protein sequence ID" value="ENSACAP00000040782.1"/>
    <property type="gene ID" value="ENSACAG00000042367.1"/>
</dbReference>
<evidence type="ECO:0000256" key="5">
    <source>
        <dbReference type="ARBA" id="ARBA00023049"/>
    </source>
</evidence>
<dbReference type="GO" id="GO:0004222">
    <property type="term" value="F:metalloendopeptidase activity"/>
    <property type="evidence" value="ECO:0007669"/>
    <property type="project" value="UniProtKB-UniRule"/>
</dbReference>
<keyword evidence="3 7" id="KW-0378">Hydrolase</keyword>
<keyword evidence="1 7" id="KW-0645">Protease</keyword>
<dbReference type="GO" id="GO:0006508">
    <property type="term" value="P:proteolysis"/>
    <property type="evidence" value="ECO:0007669"/>
    <property type="project" value="UniProtKB-KW"/>
</dbReference>
<feature type="region of interest" description="Disordered" evidence="8">
    <location>
        <begin position="313"/>
        <end position="362"/>
    </location>
</feature>
<feature type="compositionally biased region" description="Basic and acidic residues" evidence="8">
    <location>
        <begin position="768"/>
        <end position="777"/>
    </location>
</feature>
<feature type="compositionally biased region" description="Basic and acidic residues" evidence="8">
    <location>
        <begin position="262"/>
        <end position="286"/>
    </location>
</feature>
<feature type="domain" description="Peptidase M12A" evidence="9">
    <location>
        <begin position="1"/>
        <end position="58"/>
    </location>
</feature>
<evidence type="ECO:0000256" key="6">
    <source>
        <dbReference type="PROSITE-ProRule" id="PRU01211"/>
    </source>
</evidence>
<evidence type="ECO:0000313" key="11">
    <source>
        <dbReference type="Proteomes" id="UP000001646"/>
    </source>
</evidence>
<feature type="region of interest" description="Disordered" evidence="8">
    <location>
        <begin position="1244"/>
        <end position="1267"/>
    </location>
</feature>
<evidence type="ECO:0000313" key="10">
    <source>
        <dbReference type="Ensembl" id="ENSACAP00000040782.1"/>
    </source>
</evidence>
<reference evidence="10" key="3">
    <citation type="submission" date="2025-09" db="UniProtKB">
        <authorList>
            <consortium name="Ensembl"/>
        </authorList>
    </citation>
    <scope>IDENTIFICATION</scope>
</reference>
<feature type="compositionally biased region" description="Polar residues" evidence="8">
    <location>
        <begin position="958"/>
        <end position="973"/>
    </location>
</feature>
<dbReference type="InParanoid" id="A0A803TZZ2"/>
<keyword evidence="4 7" id="KW-0862">Zinc</keyword>
<name>A0A803TZZ2_ANOCA</name>
<dbReference type="GeneTree" id="ENSGT01040000242490"/>
<dbReference type="SUPFAM" id="SSF55486">
    <property type="entry name" value="Metalloproteases ('zincins'), catalytic domain"/>
    <property type="match status" value="1"/>
</dbReference>
<feature type="compositionally biased region" description="Basic and acidic residues" evidence="8">
    <location>
        <begin position="545"/>
        <end position="555"/>
    </location>
</feature>
<reference evidence="10" key="1">
    <citation type="submission" date="2009-12" db="EMBL/GenBank/DDBJ databases">
        <title>The Genome Sequence of Anolis carolinensis (Green Anole Lizard).</title>
        <authorList>
            <consortium name="The Genome Sequencing Platform"/>
            <person name="Di Palma F."/>
            <person name="Alfoldi J."/>
            <person name="Heiman D."/>
            <person name="Young S."/>
            <person name="Grabherr M."/>
            <person name="Johnson J."/>
            <person name="Lander E.S."/>
            <person name="Lindblad-Toh K."/>
        </authorList>
    </citation>
    <scope>NUCLEOTIDE SEQUENCE [LARGE SCALE GENOMIC DNA]</scope>
    <source>
        <strain evidence="10">JBL SC #1</strain>
    </source>
</reference>
<feature type="compositionally biased region" description="Polar residues" evidence="8">
    <location>
        <begin position="1391"/>
        <end position="1400"/>
    </location>
</feature>
<dbReference type="PROSITE" id="PS51864">
    <property type="entry name" value="ASTACIN"/>
    <property type="match status" value="1"/>
</dbReference>
<evidence type="ECO:0000256" key="1">
    <source>
        <dbReference type="ARBA" id="ARBA00022670"/>
    </source>
</evidence>
<reference evidence="10" key="2">
    <citation type="submission" date="2025-08" db="UniProtKB">
        <authorList>
            <consortium name="Ensembl"/>
        </authorList>
    </citation>
    <scope>IDENTIFICATION</scope>
</reference>
<feature type="compositionally biased region" description="Basic and acidic residues" evidence="8">
    <location>
        <begin position="515"/>
        <end position="531"/>
    </location>
</feature>
<dbReference type="Gene3D" id="3.40.390.10">
    <property type="entry name" value="Collagenase (Catalytic Domain)"/>
    <property type="match status" value="1"/>
</dbReference>
<feature type="compositionally biased region" description="Polar residues" evidence="8">
    <location>
        <begin position="851"/>
        <end position="881"/>
    </location>
</feature>
<dbReference type="InterPro" id="IPR024079">
    <property type="entry name" value="MetalloPept_cat_dom_sf"/>
</dbReference>
<feature type="region of interest" description="Disordered" evidence="8">
    <location>
        <begin position="1391"/>
        <end position="1442"/>
    </location>
</feature>
<feature type="region of interest" description="Disordered" evidence="8">
    <location>
        <begin position="1294"/>
        <end position="1316"/>
    </location>
</feature>
<feature type="region of interest" description="Disordered" evidence="8">
    <location>
        <begin position="421"/>
        <end position="565"/>
    </location>
</feature>
<feature type="compositionally biased region" description="Basic and acidic residues" evidence="8">
    <location>
        <begin position="444"/>
        <end position="456"/>
    </location>
</feature>
<feature type="compositionally biased region" description="Polar residues" evidence="8">
    <location>
        <begin position="179"/>
        <end position="195"/>
    </location>
</feature>
<feature type="region of interest" description="Disordered" evidence="8">
    <location>
        <begin position="945"/>
        <end position="975"/>
    </location>
</feature>
<feature type="compositionally biased region" description="Polar residues" evidence="8">
    <location>
        <begin position="243"/>
        <end position="253"/>
    </location>
</feature>
<feature type="compositionally biased region" description="Polar residues" evidence="8">
    <location>
        <begin position="783"/>
        <end position="800"/>
    </location>
</feature>
<feature type="region of interest" description="Disordered" evidence="8">
    <location>
        <begin position="846"/>
        <end position="883"/>
    </location>
</feature>
<feature type="region of interest" description="Disordered" evidence="8">
    <location>
        <begin position="745"/>
        <end position="800"/>
    </location>
</feature>
<dbReference type="EC" id="3.4.24.-" evidence="7"/>
<comment type="caution">
    <text evidence="6">Lacks conserved residue(s) required for the propagation of feature annotation.</text>
</comment>
<feature type="compositionally biased region" description="Polar residues" evidence="8">
    <location>
        <begin position="502"/>
        <end position="513"/>
    </location>
</feature>
<dbReference type="Proteomes" id="UP000001646">
    <property type="component" value="Unplaced"/>
</dbReference>
<dbReference type="Pfam" id="PF01400">
    <property type="entry name" value="Astacin"/>
    <property type="match status" value="1"/>
</dbReference>
<dbReference type="PANTHER" id="PTHR10127">
    <property type="entry name" value="DISCOIDIN, CUB, EGF, LAMININ , AND ZINC METALLOPROTEASE DOMAIN CONTAINING"/>
    <property type="match status" value="1"/>
</dbReference>
<feature type="compositionally biased region" description="Polar residues" evidence="8">
    <location>
        <begin position="1255"/>
        <end position="1267"/>
    </location>
</feature>
<keyword evidence="11" id="KW-1185">Reference proteome</keyword>
<evidence type="ECO:0000256" key="8">
    <source>
        <dbReference type="SAM" id="MobiDB-lite"/>
    </source>
</evidence>
<feature type="region of interest" description="Disordered" evidence="8">
    <location>
        <begin position="110"/>
        <end position="226"/>
    </location>
</feature>
<feature type="compositionally biased region" description="Basic and acidic residues" evidence="8">
    <location>
        <begin position="330"/>
        <end position="354"/>
    </location>
</feature>